<evidence type="ECO:0000256" key="1">
    <source>
        <dbReference type="ARBA" id="ARBA00023002"/>
    </source>
</evidence>
<sequence length="352" mass="38472">MRLLILGTGWMAQEHARQFGKIKGVDIVAAVDVDAARVGEFADSFGIPNRFASLEEALKWGAFDAVANVTPDRIHHPTTMALIAAGKPVLCEKPLAESFGKANEMADAAAAAGIVNMVNLTYRNVAALQKARAMVLAGEIGTVRHVEASYLQSWLVSKHWGDWRTDPKWLWRLSRDHGSNGVLGDVGIHILDFASYGAALDIDHVFCRLRAFDKAPGNRIGEYRLDANDSFAMTLDFANGAFGVVHASRWATGHFNELRLRIYGDKGGLEVVHNLEGSELKACIGENIEAAKWQVLDPGTVPTNYQRFVDAVLSGVQPEPSFHHAAELQKVLDLAVVSDEKRAELRAHADTQ</sequence>
<comment type="caution">
    <text evidence="4">The sequence shown here is derived from an EMBL/GenBank/DDBJ whole genome shotgun (WGS) entry which is preliminary data.</text>
</comment>
<keyword evidence="1" id="KW-0560">Oxidoreductase</keyword>
<dbReference type="PANTHER" id="PTHR43818:SF11">
    <property type="entry name" value="BCDNA.GH03377"/>
    <property type="match status" value="1"/>
</dbReference>
<dbReference type="Gene3D" id="3.30.360.10">
    <property type="entry name" value="Dihydrodipicolinate Reductase, domain 2"/>
    <property type="match status" value="1"/>
</dbReference>
<organism evidence="4 5">
    <name type="scientific">Mesorhizobium waimense</name>
    <dbReference type="NCBI Taxonomy" id="1300307"/>
    <lineage>
        <taxon>Bacteria</taxon>
        <taxon>Pseudomonadati</taxon>
        <taxon>Pseudomonadota</taxon>
        <taxon>Alphaproteobacteria</taxon>
        <taxon>Hyphomicrobiales</taxon>
        <taxon>Phyllobacteriaceae</taxon>
        <taxon>Mesorhizobium</taxon>
    </lineage>
</organism>
<dbReference type="AlphaFoldDB" id="A0A3A5K391"/>
<keyword evidence="5" id="KW-1185">Reference proteome</keyword>
<evidence type="ECO:0000259" key="3">
    <source>
        <dbReference type="Pfam" id="PF22725"/>
    </source>
</evidence>
<dbReference type="InterPro" id="IPR050463">
    <property type="entry name" value="Gfo/Idh/MocA_oxidrdct_glycsds"/>
</dbReference>
<dbReference type="GO" id="GO:0000166">
    <property type="term" value="F:nucleotide binding"/>
    <property type="evidence" value="ECO:0007669"/>
    <property type="project" value="InterPro"/>
</dbReference>
<reference evidence="4 5" key="1">
    <citation type="submission" date="2018-09" db="EMBL/GenBank/DDBJ databases">
        <title>Mesorhizobium carmichaelinearum sp. nov. isolated from Carmichaelinea spp. root nodules in New Zealand.</title>
        <authorList>
            <person name="De Meyer S.E."/>
        </authorList>
    </citation>
    <scope>NUCLEOTIDE SEQUENCE [LARGE SCALE GENOMIC DNA]</scope>
    <source>
        <strain evidence="4 5">ICMP19557</strain>
    </source>
</reference>
<gene>
    <name evidence="4" type="ORF">D3227_31680</name>
</gene>
<dbReference type="PANTHER" id="PTHR43818">
    <property type="entry name" value="BCDNA.GH03377"/>
    <property type="match status" value="1"/>
</dbReference>
<dbReference type="Gene3D" id="3.40.50.720">
    <property type="entry name" value="NAD(P)-binding Rossmann-like Domain"/>
    <property type="match status" value="1"/>
</dbReference>
<dbReference type="EMBL" id="QZWZ01000041">
    <property type="protein sequence ID" value="RJT29632.1"/>
    <property type="molecule type" value="Genomic_DNA"/>
</dbReference>
<dbReference type="SUPFAM" id="SSF55347">
    <property type="entry name" value="Glyceraldehyde-3-phosphate dehydrogenase-like, C-terminal domain"/>
    <property type="match status" value="1"/>
</dbReference>
<dbReference type="GO" id="GO:0016491">
    <property type="term" value="F:oxidoreductase activity"/>
    <property type="evidence" value="ECO:0007669"/>
    <property type="project" value="UniProtKB-KW"/>
</dbReference>
<dbReference type="InterPro" id="IPR055170">
    <property type="entry name" value="GFO_IDH_MocA-like_dom"/>
</dbReference>
<feature type="domain" description="GFO/IDH/MocA-like oxidoreductase" evidence="3">
    <location>
        <begin position="129"/>
        <end position="270"/>
    </location>
</feature>
<dbReference type="Pfam" id="PF01408">
    <property type="entry name" value="GFO_IDH_MocA"/>
    <property type="match status" value="1"/>
</dbReference>
<dbReference type="OrthoDB" id="9792935at2"/>
<accession>A0A3A5K391</accession>
<feature type="domain" description="Gfo/Idh/MocA-like oxidoreductase N-terminal" evidence="2">
    <location>
        <begin position="2"/>
        <end position="119"/>
    </location>
</feature>
<evidence type="ECO:0000313" key="4">
    <source>
        <dbReference type="EMBL" id="RJT29632.1"/>
    </source>
</evidence>
<protein>
    <submittedName>
        <fullName evidence="4">Gfo/Idh/MocA family oxidoreductase</fullName>
    </submittedName>
</protein>
<dbReference type="SUPFAM" id="SSF51735">
    <property type="entry name" value="NAD(P)-binding Rossmann-fold domains"/>
    <property type="match status" value="1"/>
</dbReference>
<dbReference type="Proteomes" id="UP000272706">
    <property type="component" value="Unassembled WGS sequence"/>
</dbReference>
<evidence type="ECO:0000313" key="5">
    <source>
        <dbReference type="Proteomes" id="UP000272706"/>
    </source>
</evidence>
<evidence type="ECO:0000259" key="2">
    <source>
        <dbReference type="Pfam" id="PF01408"/>
    </source>
</evidence>
<dbReference type="RefSeq" id="WP_120018124.1">
    <property type="nucleotide sequence ID" value="NZ_QZWZ01000041.1"/>
</dbReference>
<proteinExistence type="predicted"/>
<dbReference type="InterPro" id="IPR000683">
    <property type="entry name" value="Gfo/Idh/MocA-like_OxRdtase_N"/>
</dbReference>
<dbReference type="Pfam" id="PF22725">
    <property type="entry name" value="GFO_IDH_MocA_C3"/>
    <property type="match status" value="1"/>
</dbReference>
<name>A0A3A5K391_9HYPH</name>
<dbReference type="InterPro" id="IPR036291">
    <property type="entry name" value="NAD(P)-bd_dom_sf"/>
</dbReference>